<protein>
    <submittedName>
        <fullName evidence="1">Uncharacterized protein</fullName>
    </submittedName>
</protein>
<name>A0A024B1G8_9CAUD</name>
<accession>A0A024B1G8</accession>
<organism evidence="1 2">
    <name type="scientific">Bacillus phage Hakuna</name>
    <dbReference type="NCBI Taxonomy" id="1486659"/>
    <lineage>
        <taxon>Viruses</taxon>
        <taxon>Duplodnaviria</taxon>
        <taxon>Heunggongvirae</taxon>
        <taxon>Uroviricota</taxon>
        <taxon>Caudoviricetes</taxon>
        <taxon>Herelleviridae</taxon>
        <taxon>Bastillevirinae</taxon>
        <taxon>Wphvirus</taxon>
        <taxon>Wphvirus hakuna</taxon>
    </lineage>
</organism>
<dbReference type="GeneID" id="19526179"/>
<proteinExistence type="predicted"/>
<dbReference type="KEGG" id="vg:19526179"/>
<keyword evidence="2" id="KW-1185">Reference proteome</keyword>
<dbReference type="EMBL" id="KJ489399">
    <property type="protein sequence ID" value="AHZ10197.1"/>
    <property type="molecule type" value="Genomic_DNA"/>
</dbReference>
<reference evidence="2" key="1">
    <citation type="submission" date="2014-09" db="EMBL/GenBank/DDBJ databases">
        <authorList>
            <person name="Sauder A.B."/>
            <person name="McKenzie Q.R."/>
            <person name="Temple L.M."/>
            <person name="Alexis B.K."/>
            <person name="Al-Atrache Z."/>
            <person name="Lewis L.O."/>
            <person name="Loesser-Casey K.E."/>
            <person name="Mitchell K.J."/>
        </authorList>
    </citation>
    <scope>NUCLEOTIDE SEQUENCE [LARGE SCALE GENOMIC DNA]</scope>
</reference>
<dbReference type="Proteomes" id="UP000026900">
    <property type="component" value="Segment"/>
</dbReference>
<evidence type="ECO:0000313" key="2">
    <source>
        <dbReference type="Proteomes" id="UP000026900"/>
    </source>
</evidence>
<sequence>MAVVKVSDFLKNPTAKLADGDILFAHVRSEGYLPSLEGSTSLAQGQLVFQVKTVGGKKSILPAYIDHQAQALKFKDKEPVVYVDGTDIVFHVGQNHVDKQPYNGAGFDKYTGVKPEDVDKQMVLAFLDFADSTLSLGVNDFRIEESAVEAAPPVTP</sequence>
<evidence type="ECO:0000313" key="1">
    <source>
        <dbReference type="EMBL" id="AHZ10197.1"/>
    </source>
</evidence>
<dbReference type="RefSeq" id="YP_009036628.1">
    <property type="nucleotide sequence ID" value="NC_024213.1"/>
</dbReference>